<evidence type="ECO:0000313" key="2">
    <source>
        <dbReference type="EMBL" id="KAJ9540304.1"/>
    </source>
</evidence>
<dbReference type="Gene3D" id="3.80.10.10">
    <property type="entry name" value="Ribonuclease Inhibitor"/>
    <property type="match status" value="1"/>
</dbReference>
<dbReference type="InterPro" id="IPR001810">
    <property type="entry name" value="F-box_dom"/>
</dbReference>
<dbReference type="EMBL" id="JARYMX010000007">
    <property type="protein sequence ID" value="KAJ9540304.1"/>
    <property type="molecule type" value="Genomic_DNA"/>
</dbReference>
<protein>
    <recommendedName>
        <fullName evidence="1">F-box domain-containing protein</fullName>
    </recommendedName>
</protein>
<feature type="domain" description="F-box" evidence="1">
    <location>
        <begin position="20"/>
        <end position="73"/>
    </location>
</feature>
<dbReference type="SUPFAM" id="SSF81383">
    <property type="entry name" value="F-box domain"/>
    <property type="match status" value="1"/>
</dbReference>
<dbReference type="InterPro" id="IPR036047">
    <property type="entry name" value="F-box-like_dom_sf"/>
</dbReference>
<dbReference type="Pfam" id="PF23622">
    <property type="entry name" value="LRR_At1g61320_AtMIF1"/>
    <property type="match status" value="1"/>
</dbReference>
<dbReference type="Pfam" id="PF00646">
    <property type="entry name" value="F-box"/>
    <property type="match status" value="1"/>
</dbReference>
<dbReference type="Proteomes" id="UP001172457">
    <property type="component" value="Chromosome 7"/>
</dbReference>
<dbReference type="PROSITE" id="PS50181">
    <property type="entry name" value="FBOX"/>
    <property type="match status" value="1"/>
</dbReference>
<evidence type="ECO:0000313" key="3">
    <source>
        <dbReference type="Proteomes" id="UP001172457"/>
    </source>
</evidence>
<name>A0AA38W7L4_9ASTR</name>
<proteinExistence type="predicted"/>
<dbReference type="InterPro" id="IPR055357">
    <property type="entry name" value="LRR_At1g61320_AtMIF1"/>
</dbReference>
<organism evidence="2 3">
    <name type="scientific">Centaurea solstitialis</name>
    <name type="common">yellow star-thistle</name>
    <dbReference type="NCBI Taxonomy" id="347529"/>
    <lineage>
        <taxon>Eukaryota</taxon>
        <taxon>Viridiplantae</taxon>
        <taxon>Streptophyta</taxon>
        <taxon>Embryophyta</taxon>
        <taxon>Tracheophyta</taxon>
        <taxon>Spermatophyta</taxon>
        <taxon>Magnoliopsida</taxon>
        <taxon>eudicotyledons</taxon>
        <taxon>Gunneridae</taxon>
        <taxon>Pentapetalae</taxon>
        <taxon>asterids</taxon>
        <taxon>campanulids</taxon>
        <taxon>Asterales</taxon>
        <taxon>Asteraceae</taxon>
        <taxon>Carduoideae</taxon>
        <taxon>Cardueae</taxon>
        <taxon>Centaureinae</taxon>
        <taxon>Centaurea</taxon>
    </lineage>
</organism>
<accession>A0AA38W7L4</accession>
<dbReference type="PANTHER" id="PTHR34223:SF101">
    <property type="entry name" value="F-BOX DOMAIN-CONTAINING PROTEIN"/>
    <property type="match status" value="1"/>
</dbReference>
<evidence type="ECO:0000259" key="1">
    <source>
        <dbReference type="PROSITE" id="PS50181"/>
    </source>
</evidence>
<comment type="caution">
    <text evidence="2">The sequence shown here is derived from an EMBL/GenBank/DDBJ whole genome shotgun (WGS) entry which is preliminary data.</text>
</comment>
<gene>
    <name evidence="2" type="ORF">OSB04_026810</name>
</gene>
<reference evidence="2" key="1">
    <citation type="submission" date="2023-03" db="EMBL/GenBank/DDBJ databases">
        <title>Chromosome-scale reference genome and RAD-based genetic map of yellow starthistle (Centaurea solstitialis) reveal putative structural variation and QTLs associated with invader traits.</title>
        <authorList>
            <person name="Reatini B."/>
            <person name="Cang F.A."/>
            <person name="Jiang Q."/>
            <person name="Mckibben M.T.W."/>
            <person name="Barker M.S."/>
            <person name="Rieseberg L.H."/>
            <person name="Dlugosch K.M."/>
        </authorList>
    </citation>
    <scope>NUCLEOTIDE SEQUENCE</scope>
    <source>
        <strain evidence="2">CAN-66</strain>
        <tissue evidence="2">Leaf</tissue>
    </source>
</reference>
<keyword evidence="3" id="KW-1185">Reference proteome</keyword>
<dbReference type="AlphaFoldDB" id="A0AA38W7L4"/>
<dbReference type="InterPro" id="IPR032675">
    <property type="entry name" value="LRR_dom_sf"/>
</dbReference>
<dbReference type="InterPro" id="IPR053197">
    <property type="entry name" value="F-box_SCFL_complex_component"/>
</dbReference>
<dbReference type="SUPFAM" id="SSF52058">
    <property type="entry name" value="L domain-like"/>
    <property type="match status" value="1"/>
</dbReference>
<sequence>MADTKTNMKEEEDKNRARMEDRLENLPESLQFHILTLLNTKKAVQISMLSKQWLSIWTSKPVLHLNSSDFRWLDDFDNFVNHVLRHRDHSAELNTLTFTRRGYSSRNFVKEVLEYAISHGVNHLTLLIERFENDYNWDVNNCLHTSSNSLKTLKLKTQSHTRPVLSGSFKNLTILYLKRAIIVKDHEPFLLGFPMLEKLVLKDCYLGKILGVEALKLSDLTISDSCFGRCELTTPNLRFFKYRGSYFQELQTNGGLPALDTVVIDSNGFRNPLGKRLTIEDLVRLVRGHGNTKKIEDLVSLFRGLGNAKSVTLSSSMCPIRLILSLNNHVQTKYVTRMGMKMRMQENENENEYCIDVMMLLG</sequence>
<dbReference type="PANTHER" id="PTHR34223">
    <property type="entry name" value="OS11G0201299 PROTEIN"/>
    <property type="match status" value="1"/>
</dbReference>